<dbReference type="RefSeq" id="WP_070793080.1">
    <property type="nucleotide sequence ID" value="NZ_MKIR01000024.1"/>
</dbReference>
<dbReference type="Pfam" id="PF03180">
    <property type="entry name" value="Lipoprotein_9"/>
    <property type="match status" value="1"/>
</dbReference>
<protein>
    <recommendedName>
        <fullName evidence="6">Lipoprotein</fullName>
    </recommendedName>
</protein>
<feature type="lipid moiety-binding region" description="S-diacylglycerol cysteine" evidence="7">
    <location>
        <position position="22"/>
    </location>
</feature>
<keyword evidence="3" id="KW-0472">Membrane</keyword>
<dbReference type="PIRSF" id="PIRSF002854">
    <property type="entry name" value="MetQ"/>
    <property type="match status" value="1"/>
</dbReference>
<comment type="caution">
    <text evidence="9">The sequence shown here is derived from an EMBL/GenBank/DDBJ whole genome shotgun (WGS) entry which is preliminary data.</text>
</comment>
<feature type="signal peptide" evidence="8">
    <location>
        <begin position="1"/>
        <end position="20"/>
    </location>
</feature>
<evidence type="ECO:0000256" key="2">
    <source>
        <dbReference type="ARBA" id="ARBA00022729"/>
    </source>
</evidence>
<proteinExistence type="inferred from homology"/>
<dbReference type="Proteomes" id="UP000178622">
    <property type="component" value="Unassembled WGS sequence"/>
</dbReference>
<reference evidence="10" key="1">
    <citation type="submission" date="2016-09" db="EMBL/GenBank/DDBJ databases">
        <title>Draft genome sequence of a novel species of the family Streptococcaceae isolated from flowers.</title>
        <authorList>
            <person name="Chuah L.-O."/>
            <person name="Yap K.-P."/>
            <person name="Thong K.L."/>
            <person name="Liong M.T."/>
            <person name="Ahmad R."/>
            <person name="Rusul G."/>
        </authorList>
    </citation>
    <scope>NUCLEOTIDE SEQUENCE [LARGE SCALE GENOMIC DNA]</scope>
    <source>
        <strain evidence="10">DF1</strain>
    </source>
</reference>
<accession>A0A1E8GKA9</accession>
<evidence type="ECO:0000256" key="7">
    <source>
        <dbReference type="PIRSR" id="PIRSR002854-1"/>
    </source>
</evidence>
<dbReference type="PANTHER" id="PTHR30429">
    <property type="entry name" value="D-METHIONINE-BINDING LIPOPROTEIN METQ"/>
    <property type="match status" value="1"/>
</dbReference>
<dbReference type="InterPro" id="IPR004872">
    <property type="entry name" value="Lipoprotein_NlpA"/>
</dbReference>
<keyword evidence="5 6" id="KW-0449">Lipoprotein</keyword>
<evidence type="ECO:0000256" key="4">
    <source>
        <dbReference type="ARBA" id="ARBA00023139"/>
    </source>
</evidence>
<comment type="subcellular location">
    <subcellularLocation>
        <location evidence="1">Membrane</location>
        <topology evidence="1">Lipid-anchor</topology>
    </subcellularLocation>
</comment>
<evidence type="ECO:0000313" key="9">
    <source>
        <dbReference type="EMBL" id="OFI48692.1"/>
    </source>
</evidence>
<evidence type="ECO:0000256" key="5">
    <source>
        <dbReference type="ARBA" id="ARBA00023288"/>
    </source>
</evidence>
<feature type="chain" id="PRO_5038784966" description="Lipoprotein" evidence="8">
    <location>
        <begin position="21"/>
        <end position="281"/>
    </location>
</feature>
<evidence type="ECO:0000256" key="3">
    <source>
        <dbReference type="ARBA" id="ARBA00023136"/>
    </source>
</evidence>
<name>A0A1E8GKA9_9LACT</name>
<keyword evidence="10" id="KW-1185">Reference proteome</keyword>
<dbReference type="Gene3D" id="3.40.190.10">
    <property type="entry name" value="Periplasmic binding protein-like II"/>
    <property type="match status" value="2"/>
</dbReference>
<dbReference type="OrthoDB" id="9812878at2"/>
<evidence type="ECO:0000313" key="10">
    <source>
        <dbReference type="Proteomes" id="UP000178622"/>
    </source>
</evidence>
<dbReference type="SUPFAM" id="SSF53850">
    <property type="entry name" value="Periplasmic binding protein-like II"/>
    <property type="match status" value="1"/>
</dbReference>
<gene>
    <name evidence="9" type="ORF">BG261_07300</name>
</gene>
<dbReference type="PANTHER" id="PTHR30429:SF3">
    <property type="entry name" value="LIPOPROTEIN"/>
    <property type="match status" value="1"/>
</dbReference>
<dbReference type="PROSITE" id="PS51257">
    <property type="entry name" value="PROKAR_LIPOPROTEIN"/>
    <property type="match status" value="1"/>
</dbReference>
<dbReference type="AlphaFoldDB" id="A0A1E8GKA9"/>
<dbReference type="GO" id="GO:0016020">
    <property type="term" value="C:membrane"/>
    <property type="evidence" value="ECO:0007669"/>
    <property type="project" value="UniProtKB-SubCell"/>
</dbReference>
<evidence type="ECO:0000256" key="8">
    <source>
        <dbReference type="SAM" id="SignalP"/>
    </source>
</evidence>
<dbReference type="STRING" id="1859473.BG261_07300"/>
<organism evidence="9 10">
    <name type="scientific">Floricoccus tropicus</name>
    <dbReference type="NCBI Taxonomy" id="1859473"/>
    <lineage>
        <taxon>Bacteria</taxon>
        <taxon>Bacillati</taxon>
        <taxon>Bacillota</taxon>
        <taxon>Bacilli</taxon>
        <taxon>Lactobacillales</taxon>
        <taxon>Streptococcaceae</taxon>
        <taxon>Floricoccus</taxon>
    </lineage>
</organism>
<keyword evidence="2 8" id="KW-0732">Signal</keyword>
<evidence type="ECO:0000256" key="1">
    <source>
        <dbReference type="ARBA" id="ARBA00004635"/>
    </source>
</evidence>
<dbReference type="EMBL" id="MKIR01000024">
    <property type="protein sequence ID" value="OFI48692.1"/>
    <property type="molecule type" value="Genomic_DNA"/>
</dbReference>
<evidence type="ECO:0000256" key="6">
    <source>
        <dbReference type="PIRNR" id="PIRNR002854"/>
    </source>
</evidence>
<sequence length="281" mass="30731">MKKSKIFTAIVAATALLTLAACGNGKSSSKTQDKAKSYKVGVVSDSEKEIWKSVAADLKEKDGIDLEIKEFSDYNTPNAALVDGSIDLNAFQHIAFLDEYNSSHKQDIVSIGFTYVSPLGLYSKKVKDYKDIKDGDEIAIQNDVVNCGRALQLLNAINIITLKSDAPASPTVNDIEKYNVKIKITEVDASQTASSLPDVAAATVNTNYALDAGLKPTKDAIYLDTERLKEVNDIYKNIIAVKPENKDNPDFKKIVEAYQTDKTAELIKKNSDGNDIPAWTK</sequence>
<comment type="similarity">
    <text evidence="6">Belongs to the nlpA lipoprotein family.</text>
</comment>
<keyword evidence="4" id="KW-0564">Palmitate</keyword>